<dbReference type="Proteomes" id="UP000830671">
    <property type="component" value="Chromosome 9"/>
</dbReference>
<feature type="region of interest" description="Disordered" evidence="1">
    <location>
        <begin position="165"/>
        <end position="190"/>
    </location>
</feature>
<organism evidence="2 3">
    <name type="scientific">Colletotrichum lupini</name>
    <dbReference type="NCBI Taxonomy" id="145971"/>
    <lineage>
        <taxon>Eukaryota</taxon>
        <taxon>Fungi</taxon>
        <taxon>Dikarya</taxon>
        <taxon>Ascomycota</taxon>
        <taxon>Pezizomycotina</taxon>
        <taxon>Sordariomycetes</taxon>
        <taxon>Hypocreomycetidae</taxon>
        <taxon>Glomerellales</taxon>
        <taxon>Glomerellaceae</taxon>
        <taxon>Colletotrichum</taxon>
        <taxon>Colletotrichum acutatum species complex</taxon>
    </lineage>
</organism>
<evidence type="ECO:0000256" key="1">
    <source>
        <dbReference type="SAM" id="MobiDB-lite"/>
    </source>
</evidence>
<dbReference type="AlphaFoldDB" id="A0A9Q8T8B2"/>
<evidence type="ECO:0000313" key="2">
    <source>
        <dbReference type="EMBL" id="UQC91108.1"/>
    </source>
</evidence>
<dbReference type="RefSeq" id="XP_049152707.1">
    <property type="nucleotide sequence ID" value="XM_049295560.1"/>
</dbReference>
<dbReference type="KEGG" id="clup:CLUP02_16642"/>
<name>A0A9Q8T8B2_9PEZI</name>
<dbReference type="GeneID" id="73350570"/>
<keyword evidence="3" id="KW-1185">Reference proteome</keyword>
<evidence type="ECO:0000313" key="3">
    <source>
        <dbReference type="Proteomes" id="UP000830671"/>
    </source>
</evidence>
<proteinExistence type="predicted"/>
<dbReference type="EMBL" id="CP019481">
    <property type="protein sequence ID" value="UQC91108.1"/>
    <property type="molecule type" value="Genomic_DNA"/>
</dbReference>
<gene>
    <name evidence="2" type="ORF">CLUP02_16642</name>
</gene>
<reference evidence="2" key="1">
    <citation type="journal article" date="2021" name="Mol. Plant Microbe Interact.">
        <title>Complete Genome Sequence of the Plant-Pathogenic Fungus Colletotrichum lupini.</title>
        <authorList>
            <person name="Baroncelli R."/>
            <person name="Pensec F."/>
            <person name="Da Lio D."/>
            <person name="Boufleur T."/>
            <person name="Vicente I."/>
            <person name="Sarrocco S."/>
            <person name="Picot A."/>
            <person name="Baraldi E."/>
            <person name="Sukno S."/>
            <person name="Thon M."/>
            <person name="Le Floch G."/>
        </authorList>
    </citation>
    <scope>NUCLEOTIDE SEQUENCE</scope>
    <source>
        <strain evidence="2">IMI 504893</strain>
    </source>
</reference>
<protein>
    <submittedName>
        <fullName evidence="2">Uncharacterized protein</fullName>
    </submittedName>
</protein>
<accession>A0A9Q8T8B2</accession>
<sequence>MFYVRTVICFFTRHRCENFSSLTENRSRLISLPVSHHTRPLSHHASPTTMPKHQLREWDGRCGVTHRSAHQGRPYYTKRGVQSVVCGVGKGVYEREGRVTEKRATESLMWSVPTFTSPCCTAVQQPKAAGLLAAPIKLPRSPSKGHPSEGLGADWVSMNTSHRELDRIPSSSSGAPARMASQVDGRTARAAGRGRYCTTKGRIRIPNPAAGRGPPHFALSSRLLHSFPSSSTLRLSGHWRLWVLLP</sequence>